<evidence type="ECO:0000313" key="9">
    <source>
        <dbReference type="Proteomes" id="UP000472355"/>
    </source>
</evidence>
<dbReference type="Proteomes" id="UP000472355">
    <property type="component" value="Unassembled WGS sequence"/>
</dbReference>
<evidence type="ECO:0000256" key="5">
    <source>
        <dbReference type="ARBA" id="ARBA00022898"/>
    </source>
</evidence>
<dbReference type="EMBL" id="SGKU01000006">
    <property type="protein sequence ID" value="NFA41702.1"/>
    <property type="molecule type" value="Genomic_DNA"/>
</dbReference>
<dbReference type="PROSITE" id="PS00105">
    <property type="entry name" value="AA_TRANSFER_CLASS_1"/>
    <property type="match status" value="1"/>
</dbReference>
<dbReference type="EC" id="2.6.1.-" evidence="6"/>
<dbReference type="SUPFAM" id="SSF53383">
    <property type="entry name" value="PLP-dependent transferases"/>
    <property type="match status" value="1"/>
</dbReference>
<name>A0A6B4RSV5_CLOBO</name>
<comment type="similarity">
    <text evidence="2 6">Belongs to the class-I pyridoxal-phosphate-dependent aminotransferase family.</text>
</comment>
<accession>A0A6B4RSV5</accession>
<evidence type="ECO:0000256" key="2">
    <source>
        <dbReference type="ARBA" id="ARBA00007441"/>
    </source>
</evidence>
<evidence type="ECO:0000256" key="4">
    <source>
        <dbReference type="ARBA" id="ARBA00022679"/>
    </source>
</evidence>
<dbReference type="InterPro" id="IPR050596">
    <property type="entry name" value="AspAT/PAT-like"/>
</dbReference>
<dbReference type="PRINTS" id="PR00753">
    <property type="entry name" value="ACCSYNTHASE"/>
</dbReference>
<dbReference type="InterPro" id="IPR015422">
    <property type="entry name" value="PyrdxlP-dep_Trfase_small"/>
</dbReference>
<dbReference type="Pfam" id="PF00155">
    <property type="entry name" value="Aminotran_1_2"/>
    <property type="match status" value="1"/>
</dbReference>
<dbReference type="GO" id="GO:0030170">
    <property type="term" value="F:pyridoxal phosphate binding"/>
    <property type="evidence" value="ECO:0007669"/>
    <property type="project" value="InterPro"/>
</dbReference>
<evidence type="ECO:0000313" key="8">
    <source>
        <dbReference type="EMBL" id="NFA41702.1"/>
    </source>
</evidence>
<keyword evidence="3 6" id="KW-0032">Aminotransferase</keyword>
<keyword evidence="4 6" id="KW-0808">Transferase</keyword>
<dbReference type="RefSeq" id="WP_012450112.1">
    <property type="nucleotide sequence ID" value="NZ_CP010520.1"/>
</dbReference>
<evidence type="ECO:0000256" key="3">
    <source>
        <dbReference type="ARBA" id="ARBA00022576"/>
    </source>
</evidence>
<gene>
    <name evidence="8" type="ORF">EXM65_03650</name>
</gene>
<keyword evidence="5" id="KW-0663">Pyridoxal phosphate</keyword>
<sequence>MELSKKAENISPSITLEITAKAKALKNEGIDVVSFGAGEPDFNTPQNIINAAIKAMEEGKTKYTPAGGILELKEVICKKFKKDNNLEYKTNQITISTGAKQCLANVFMAILNPGDEVLIPVPYWVSYPELVKLADGVPVFVETVKENNYKYTIEDLEKCVTNKTKAILLNSPNNPTGTIYHEEELKEIASFAKKHDMFIVSDEIYEKLIYDNEEHISIASLSEDAYKRTIVINGVSKTYAMTGWRLGYVAADEKVTKLMTSIQSHMTSNVNSITQYAAIEAISGPEEELGKMVKEFENRRNFMLDKLSKINELSVLRPNGAFYIMVNIEKYLNTTFKGNSITNSVEFSKVLLEEEKVAVIPGSGFGLENYIRLSYATSMDIIEKGIDRLSIFLSKIK</sequence>
<dbReference type="CDD" id="cd00609">
    <property type="entry name" value="AAT_like"/>
    <property type="match status" value="1"/>
</dbReference>
<reference evidence="8 9" key="1">
    <citation type="submission" date="2019-02" db="EMBL/GenBank/DDBJ databases">
        <title>Genome sequencing of Clostridium botulinum clinical isolates.</title>
        <authorList>
            <person name="Brunt J."/>
            <person name="Van Vliet A.H.M."/>
            <person name="Stringer S.C."/>
            <person name="Grant K.A."/>
            <person name="Carter A.C."/>
            <person name="Peck M.W."/>
        </authorList>
    </citation>
    <scope>NUCLEOTIDE SEQUENCE [LARGE SCALE GENOMIC DNA]</scope>
    <source>
        <strain evidence="8 9">H113700579</strain>
    </source>
</reference>
<organism evidence="8 9">
    <name type="scientific">Clostridium botulinum</name>
    <dbReference type="NCBI Taxonomy" id="1491"/>
    <lineage>
        <taxon>Bacteria</taxon>
        <taxon>Bacillati</taxon>
        <taxon>Bacillota</taxon>
        <taxon>Clostridia</taxon>
        <taxon>Eubacteriales</taxon>
        <taxon>Clostridiaceae</taxon>
        <taxon>Clostridium</taxon>
    </lineage>
</organism>
<dbReference type="PANTHER" id="PTHR46383">
    <property type="entry name" value="ASPARTATE AMINOTRANSFERASE"/>
    <property type="match status" value="1"/>
</dbReference>
<dbReference type="Gene3D" id="3.40.640.10">
    <property type="entry name" value="Type I PLP-dependent aspartate aminotransferase-like (Major domain)"/>
    <property type="match status" value="1"/>
</dbReference>
<protein>
    <recommendedName>
        <fullName evidence="6">Aminotransferase</fullName>
        <ecNumber evidence="6">2.6.1.-</ecNumber>
    </recommendedName>
</protein>
<dbReference type="GO" id="GO:0006520">
    <property type="term" value="P:amino acid metabolic process"/>
    <property type="evidence" value="ECO:0007669"/>
    <property type="project" value="InterPro"/>
</dbReference>
<dbReference type="FunFam" id="3.40.640.10:FF:000033">
    <property type="entry name" value="Aspartate aminotransferase"/>
    <property type="match status" value="1"/>
</dbReference>
<dbReference type="AlphaFoldDB" id="A0A6B4RSV5"/>
<comment type="caution">
    <text evidence="8">The sequence shown here is derived from an EMBL/GenBank/DDBJ whole genome shotgun (WGS) entry which is preliminary data.</text>
</comment>
<evidence type="ECO:0000259" key="7">
    <source>
        <dbReference type="Pfam" id="PF00155"/>
    </source>
</evidence>
<proteinExistence type="inferred from homology"/>
<feature type="domain" description="Aminotransferase class I/classII large" evidence="7">
    <location>
        <begin position="31"/>
        <end position="389"/>
    </location>
</feature>
<evidence type="ECO:0000256" key="6">
    <source>
        <dbReference type="RuleBase" id="RU000481"/>
    </source>
</evidence>
<dbReference type="Gene3D" id="3.90.1150.10">
    <property type="entry name" value="Aspartate Aminotransferase, domain 1"/>
    <property type="match status" value="1"/>
</dbReference>
<dbReference type="PANTHER" id="PTHR46383:SF1">
    <property type="entry name" value="ASPARTATE AMINOTRANSFERASE"/>
    <property type="match status" value="1"/>
</dbReference>
<dbReference type="GO" id="GO:0008483">
    <property type="term" value="F:transaminase activity"/>
    <property type="evidence" value="ECO:0007669"/>
    <property type="project" value="UniProtKB-KW"/>
</dbReference>
<dbReference type="InterPro" id="IPR015421">
    <property type="entry name" value="PyrdxlP-dep_Trfase_major"/>
</dbReference>
<dbReference type="InterPro" id="IPR015424">
    <property type="entry name" value="PyrdxlP-dep_Trfase"/>
</dbReference>
<dbReference type="InterPro" id="IPR004839">
    <property type="entry name" value="Aminotransferase_I/II_large"/>
</dbReference>
<evidence type="ECO:0000256" key="1">
    <source>
        <dbReference type="ARBA" id="ARBA00001933"/>
    </source>
</evidence>
<comment type="cofactor">
    <cofactor evidence="1 6">
        <name>pyridoxal 5'-phosphate</name>
        <dbReference type="ChEBI" id="CHEBI:597326"/>
    </cofactor>
</comment>
<dbReference type="InterPro" id="IPR004838">
    <property type="entry name" value="NHTrfase_class1_PyrdxlP-BS"/>
</dbReference>